<feature type="compositionally biased region" description="Basic and acidic residues" evidence="1">
    <location>
        <begin position="40"/>
        <end position="49"/>
    </location>
</feature>
<evidence type="ECO:0000256" key="1">
    <source>
        <dbReference type="SAM" id="MobiDB-lite"/>
    </source>
</evidence>
<evidence type="ECO:0000313" key="3">
    <source>
        <dbReference type="EMBL" id="OON17502.1"/>
    </source>
</evidence>
<accession>A0A1S8WSP0</accession>
<dbReference type="GO" id="GO:0007165">
    <property type="term" value="P:signal transduction"/>
    <property type="evidence" value="ECO:0007669"/>
    <property type="project" value="InterPro"/>
</dbReference>
<feature type="region of interest" description="Disordered" evidence="1">
    <location>
        <begin position="19"/>
        <end position="53"/>
    </location>
</feature>
<name>A0A1S8WSP0_OPIVI</name>
<dbReference type="GO" id="GO:0005096">
    <property type="term" value="F:GTPase activator activity"/>
    <property type="evidence" value="ECO:0007669"/>
    <property type="project" value="TreeGrafter"/>
</dbReference>
<dbReference type="SUPFAM" id="SSF48350">
    <property type="entry name" value="GTPase activation domain, GAP"/>
    <property type="match status" value="1"/>
</dbReference>
<dbReference type="PROSITE" id="PS50238">
    <property type="entry name" value="RHOGAP"/>
    <property type="match status" value="1"/>
</dbReference>
<feature type="domain" description="Rho-GAP" evidence="2">
    <location>
        <begin position="1"/>
        <end position="68"/>
    </location>
</feature>
<evidence type="ECO:0000313" key="4">
    <source>
        <dbReference type="Proteomes" id="UP000243686"/>
    </source>
</evidence>
<dbReference type="Proteomes" id="UP000243686">
    <property type="component" value="Unassembled WGS sequence"/>
</dbReference>
<dbReference type="EMBL" id="KV895266">
    <property type="protein sequence ID" value="OON17502.1"/>
    <property type="molecule type" value="Genomic_DNA"/>
</dbReference>
<sequence>MGASNLAVCFAPSLFRFASSSSPPSTSAGLSPRRLRRTKSGPDPKDLADQRTAQHSLSAMITHAPTLFEVSLSGDLAMNCHLEPRDLDLIIPGSDWPTWIQTELGRLSRECASPKPKGWTALSREAWKSYQSGSGAGESLDGLEIYFRKPTELASVQNDPQLRTWRCSLVIPESNPKKILDHYWSRRRFRLRRASRQSPAFGMPLTDAALLHKNHRQSLRSDGHSNCKNG</sequence>
<dbReference type="InterPro" id="IPR000198">
    <property type="entry name" value="RhoGAP_dom"/>
</dbReference>
<dbReference type="GO" id="GO:0035023">
    <property type="term" value="P:regulation of Rho protein signal transduction"/>
    <property type="evidence" value="ECO:0007669"/>
    <property type="project" value="TreeGrafter"/>
</dbReference>
<dbReference type="GO" id="GO:0030036">
    <property type="term" value="P:actin cytoskeleton organization"/>
    <property type="evidence" value="ECO:0007669"/>
    <property type="project" value="TreeGrafter"/>
</dbReference>
<reference evidence="3 4" key="1">
    <citation type="submission" date="2015-03" db="EMBL/GenBank/DDBJ databases">
        <title>Draft genome of the nematode, Opisthorchis viverrini.</title>
        <authorList>
            <person name="Mitreva M."/>
        </authorList>
    </citation>
    <scope>NUCLEOTIDE SEQUENCE [LARGE SCALE GENOMIC DNA]</scope>
    <source>
        <strain evidence="3">Khon Kaen</strain>
    </source>
</reference>
<evidence type="ECO:0000259" key="2">
    <source>
        <dbReference type="PROSITE" id="PS50238"/>
    </source>
</evidence>
<dbReference type="InterPro" id="IPR008936">
    <property type="entry name" value="Rho_GTPase_activation_prot"/>
</dbReference>
<dbReference type="PANTHER" id="PTHR12659:SF7">
    <property type="entry name" value="CROSSVEINLESS C, ISOFORM C"/>
    <property type="match status" value="1"/>
</dbReference>
<dbReference type="AlphaFoldDB" id="A0A1S8WSP0"/>
<protein>
    <recommendedName>
        <fullName evidence="2">Rho-GAP domain-containing protein</fullName>
    </recommendedName>
</protein>
<dbReference type="PANTHER" id="PTHR12659">
    <property type="entry name" value="RHO-TYPE GTPASE ACTIVATING PROTEIN"/>
    <property type="match status" value="1"/>
</dbReference>
<gene>
    <name evidence="3" type="ORF">X801_06659</name>
</gene>
<proteinExistence type="predicted"/>
<organism evidence="3 4">
    <name type="scientific">Opisthorchis viverrini</name>
    <name type="common">Southeast Asian liver fluke</name>
    <dbReference type="NCBI Taxonomy" id="6198"/>
    <lineage>
        <taxon>Eukaryota</taxon>
        <taxon>Metazoa</taxon>
        <taxon>Spiralia</taxon>
        <taxon>Lophotrochozoa</taxon>
        <taxon>Platyhelminthes</taxon>
        <taxon>Trematoda</taxon>
        <taxon>Digenea</taxon>
        <taxon>Opisthorchiida</taxon>
        <taxon>Opisthorchiata</taxon>
        <taxon>Opisthorchiidae</taxon>
        <taxon>Opisthorchis</taxon>
    </lineage>
</organism>
<keyword evidence="4" id="KW-1185">Reference proteome</keyword>
<feature type="compositionally biased region" description="Low complexity" evidence="1">
    <location>
        <begin position="19"/>
        <end position="32"/>
    </location>
</feature>
<dbReference type="Gene3D" id="1.10.555.10">
    <property type="entry name" value="Rho GTPase activation protein"/>
    <property type="match status" value="1"/>
</dbReference>